<name>A0A8X6J519_TRICU</name>
<dbReference type="OrthoDB" id="6432781at2759"/>
<evidence type="ECO:0000313" key="2">
    <source>
        <dbReference type="Proteomes" id="UP000887116"/>
    </source>
</evidence>
<dbReference type="Proteomes" id="UP000887116">
    <property type="component" value="Unassembled WGS sequence"/>
</dbReference>
<sequence length="297" mass="33367">MAAKGQNLTWTFVEDQPSISFDGSTVTGSDRKKLLKTLHKAAKESHIEKLLSMRSQGKAMECVAAHPASSQFISNGKFTRFADWRFVHAARLNLLPVNGAKQWVDPSAKRCRCGAPNETLPHVVNHCKVHSAAWQKRHNAIQERIRKAIAFSGRIISVNRAVGETRLRPDIVASMEGKVFIVDITVPFENRLAAFQEARRIKIKKYEPLIDHFKNQGASEVFIIPIVVGSLGAWHVGNDDFLRLIATKSYLALLRTLCCSDAIRWIRDIYIEHITGHRQFDNIEQGEVEGAIKGTHL</sequence>
<keyword evidence="2" id="KW-1185">Reference proteome</keyword>
<accession>A0A8X6J519</accession>
<evidence type="ECO:0000313" key="1">
    <source>
        <dbReference type="EMBL" id="GFQ91950.1"/>
    </source>
</evidence>
<reference evidence="1" key="1">
    <citation type="submission" date="2020-07" db="EMBL/GenBank/DDBJ databases">
        <title>Multicomponent nature underlies the extraordinary mechanical properties of spider dragline silk.</title>
        <authorList>
            <person name="Kono N."/>
            <person name="Nakamura H."/>
            <person name="Mori M."/>
            <person name="Yoshida Y."/>
            <person name="Ohtoshi R."/>
            <person name="Malay A.D."/>
            <person name="Moran D.A.P."/>
            <person name="Tomita M."/>
            <person name="Numata K."/>
            <person name="Arakawa K."/>
        </authorList>
    </citation>
    <scope>NUCLEOTIDE SEQUENCE</scope>
</reference>
<organism evidence="1 2">
    <name type="scientific">Trichonephila clavata</name>
    <name type="common">Joro spider</name>
    <name type="synonym">Nephila clavata</name>
    <dbReference type="NCBI Taxonomy" id="2740835"/>
    <lineage>
        <taxon>Eukaryota</taxon>
        <taxon>Metazoa</taxon>
        <taxon>Ecdysozoa</taxon>
        <taxon>Arthropoda</taxon>
        <taxon>Chelicerata</taxon>
        <taxon>Arachnida</taxon>
        <taxon>Araneae</taxon>
        <taxon>Araneomorphae</taxon>
        <taxon>Entelegynae</taxon>
        <taxon>Araneoidea</taxon>
        <taxon>Nephilidae</taxon>
        <taxon>Trichonephila</taxon>
    </lineage>
</organism>
<comment type="caution">
    <text evidence="1">The sequence shown here is derived from an EMBL/GenBank/DDBJ whole genome shotgun (WGS) entry which is preliminary data.</text>
</comment>
<gene>
    <name evidence="1" type="primary">pol_802</name>
    <name evidence="1" type="ORF">TNCT_89131</name>
</gene>
<dbReference type="EMBL" id="BMAO01013950">
    <property type="protein sequence ID" value="GFQ91950.1"/>
    <property type="molecule type" value="Genomic_DNA"/>
</dbReference>
<proteinExistence type="predicted"/>
<protein>
    <submittedName>
        <fullName evidence="1">Retrovirus-related Pol polyprotein from type-2 retrotransposable element R2DM</fullName>
    </submittedName>
</protein>
<dbReference type="AlphaFoldDB" id="A0A8X6J519"/>